<dbReference type="NCBIfam" id="TIGR01484">
    <property type="entry name" value="HAD-SF-IIB"/>
    <property type="match status" value="1"/>
</dbReference>
<dbReference type="STRING" id="903983.BCR23_07360"/>
<dbReference type="InterPro" id="IPR023214">
    <property type="entry name" value="HAD_sf"/>
</dbReference>
<dbReference type="InterPro" id="IPR000150">
    <property type="entry name" value="Cof"/>
</dbReference>
<comment type="caution">
    <text evidence="1">The sequence shown here is derived from an EMBL/GenBank/DDBJ whole genome shotgun (WGS) entry which is preliminary data.</text>
</comment>
<dbReference type="InterPro" id="IPR006379">
    <property type="entry name" value="HAD-SF_hydro_IIB"/>
</dbReference>
<reference evidence="2" key="1">
    <citation type="submission" date="2016-09" db="EMBL/GenBank/DDBJ databases">
        <authorList>
            <person name="Gulvik C.A."/>
        </authorList>
    </citation>
    <scope>NUCLEOTIDE SEQUENCE [LARGE SCALE GENOMIC DNA]</scope>
    <source>
        <strain evidence="2">LMG 26306</strain>
    </source>
</reference>
<dbReference type="SUPFAM" id="SSF56784">
    <property type="entry name" value="HAD-like"/>
    <property type="match status" value="1"/>
</dbReference>
<organism evidence="1 2">
    <name type="scientific">Enterococcus quebecensis</name>
    <dbReference type="NCBI Taxonomy" id="903983"/>
    <lineage>
        <taxon>Bacteria</taxon>
        <taxon>Bacillati</taxon>
        <taxon>Bacillota</taxon>
        <taxon>Bacilli</taxon>
        <taxon>Lactobacillales</taxon>
        <taxon>Enterococcaceae</taxon>
        <taxon>Enterococcus</taxon>
    </lineage>
</organism>
<dbReference type="SFLD" id="SFLDS00003">
    <property type="entry name" value="Haloacid_Dehalogenase"/>
    <property type="match status" value="1"/>
</dbReference>
<dbReference type="OrthoDB" id="9814970at2"/>
<dbReference type="GO" id="GO:0016791">
    <property type="term" value="F:phosphatase activity"/>
    <property type="evidence" value="ECO:0007669"/>
    <property type="project" value="TreeGrafter"/>
</dbReference>
<dbReference type="Pfam" id="PF08282">
    <property type="entry name" value="Hydrolase_3"/>
    <property type="match status" value="1"/>
</dbReference>
<sequence>MKNETRFKLLALDMDGTTLNSSHSLSLNTINAINSFAEKGVKVVFATGRMPSAVAEHLTHIKSDGLVVTHNGALVKNILTNEVLVKKTVDAKVTKTVIDYARKFKLTLHINLEDSTLIEKDSDKSDLYADELRIDLKKVTNFDEINELPISLLLISQKELLENFLELYKKSDGLNFDYVLMPWNEDDWMLQLLPPNTSKGNAVIELANRLNIDPSKEVISFGDSYNDFELIKGTFFGVAMDNACKELKIIADYVTKSNDNDGVAFVLEQLMINEARFVSSLK</sequence>
<dbReference type="Gene3D" id="3.40.50.1000">
    <property type="entry name" value="HAD superfamily/HAD-like"/>
    <property type="match status" value="1"/>
</dbReference>
<evidence type="ECO:0000313" key="1">
    <source>
        <dbReference type="EMBL" id="OEG15958.1"/>
    </source>
</evidence>
<dbReference type="InterPro" id="IPR036412">
    <property type="entry name" value="HAD-like_sf"/>
</dbReference>
<gene>
    <name evidence="1" type="ORF">BCR23_07360</name>
</gene>
<proteinExistence type="predicted"/>
<dbReference type="Gene3D" id="3.30.1240.10">
    <property type="match status" value="1"/>
</dbReference>
<protein>
    <recommendedName>
        <fullName evidence="3">HAD family hydrolase</fullName>
    </recommendedName>
</protein>
<dbReference type="GO" id="GO:0005829">
    <property type="term" value="C:cytosol"/>
    <property type="evidence" value="ECO:0007669"/>
    <property type="project" value="TreeGrafter"/>
</dbReference>
<dbReference type="RefSeq" id="WP_069635156.1">
    <property type="nucleotide sequence ID" value="NZ_JXKZ01000004.1"/>
</dbReference>
<keyword evidence="2" id="KW-1185">Reference proteome</keyword>
<dbReference type="CDD" id="cd07516">
    <property type="entry name" value="HAD_Pase"/>
    <property type="match status" value="1"/>
</dbReference>
<dbReference type="GO" id="GO:0000287">
    <property type="term" value="F:magnesium ion binding"/>
    <property type="evidence" value="ECO:0007669"/>
    <property type="project" value="TreeGrafter"/>
</dbReference>
<dbReference type="PANTHER" id="PTHR10000">
    <property type="entry name" value="PHOSPHOSERINE PHOSPHATASE"/>
    <property type="match status" value="1"/>
</dbReference>
<evidence type="ECO:0000313" key="2">
    <source>
        <dbReference type="Proteomes" id="UP000094764"/>
    </source>
</evidence>
<name>A0A1E5GTE3_9ENTE</name>
<dbReference type="EMBL" id="MIKB01000014">
    <property type="protein sequence ID" value="OEG15958.1"/>
    <property type="molecule type" value="Genomic_DNA"/>
</dbReference>
<dbReference type="PANTHER" id="PTHR10000:SF8">
    <property type="entry name" value="HAD SUPERFAMILY HYDROLASE-LIKE, TYPE 3"/>
    <property type="match status" value="1"/>
</dbReference>
<dbReference type="AlphaFoldDB" id="A0A1E5GTE3"/>
<evidence type="ECO:0008006" key="3">
    <source>
        <dbReference type="Google" id="ProtNLM"/>
    </source>
</evidence>
<dbReference type="SFLD" id="SFLDG01140">
    <property type="entry name" value="C2.B:_Phosphomannomutase_and_P"/>
    <property type="match status" value="1"/>
</dbReference>
<accession>A0A1E5GTE3</accession>
<dbReference type="Proteomes" id="UP000094764">
    <property type="component" value="Unassembled WGS sequence"/>
</dbReference>
<dbReference type="NCBIfam" id="TIGR00099">
    <property type="entry name" value="Cof-subfamily"/>
    <property type="match status" value="1"/>
</dbReference>